<evidence type="ECO:0000259" key="3">
    <source>
        <dbReference type="Pfam" id="PF03439"/>
    </source>
</evidence>
<keyword evidence="4" id="KW-0689">Ribosomal protein</keyword>
<dbReference type="Gene3D" id="3.30.70.940">
    <property type="entry name" value="NusG, N-terminal domain"/>
    <property type="match status" value="1"/>
</dbReference>
<evidence type="ECO:0000313" key="4">
    <source>
        <dbReference type="EMBL" id="AIE91258.1"/>
    </source>
</evidence>
<dbReference type="AlphaFoldDB" id="A0A075FJ75"/>
<reference evidence="4" key="1">
    <citation type="journal article" date="2014" name="Genome Biol. Evol.">
        <title>Pangenome evidence for extensive interdomain horizontal transfer affecting lineage core and shell genes in uncultured planktonic thaumarchaeota and euryarchaeota.</title>
        <authorList>
            <person name="Deschamps P."/>
            <person name="Zivanovic Y."/>
            <person name="Moreira D."/>
            <person name="Rodriguez-Valera F."/>
            <person name="Lopez-Garcia P."/>
        </authorList>
    </citation>
    <scope>NUCLEOTIDE SEQUENCE</scope>
</reference>
<organism evidence="4">
    <name type="scientific">uncultured marine group II/III euryarchaeote AD1000_113_C07</name>
    <dbReference type="NCBI Taxonomy" id="1457718"/>
    <lineage>
        <taxon>Archaea</taxon>
        <taxon>Methanobacteriati</taxon>
        <taxon>Methanobacteriota</taxon>
        <taxon>environmental samples</taxon>
    </lineage>
</organism>
<dbReference type="InterPro" id="IPR015797">
    <property type="entry name" value="NUDIX_hydrolase-like_dom_sf"/>
</dbReference>
<keyword evidence="4" id="KW-0687">Ribonucleoprotein</keyword>
<dbReference type="GO" id="GO:0005840">
    <property type="term" value="C:ribosome"/>
    <property type="evidence" value="ECO:0007669"/>
    <property type="project" value="UniProtKB-KW"/>
</dbReference>
<dbReference type="InterPro" id="IPR014722">
    <property type="entry name" value="Rib_uL2_dom2"/>
</dbReference>
<dbReference type="GO" id="GO:0003746">
    <property type="term" value="F:translation elongation factor activity"/>
    <property type="evidence" value="ECO:0007669"/>
    <property type="project" value="InterPro"/>
</dbReference>
<dbReference type="Pfam" id="PF03439">
    <property type="entry name" value="Spt5-NGN"/>
    <property type="match status" value="1"/>
</dbReference>
<dbReference type="InterPro" id="IPR005100">
    <property type="entry name" value="NGN-domain"/>
</dbReference>
<dbReference type="GO" id="GO:0006354">
    <property type="term" value="P:DNA-templated transcription elongation"/>
    <property type="evidence" value="ECO:0007669"/>
    <property type="project" value="InterPro"/>
</dbReference>
<feature type="domain" description="NGN" evidence="3">
    <location>
        <begin position="142"/>
        <end position="206"/>
    </location>
</feature>
<dbReference type="SUPFAM" id="SSF50104">
    <property type="entry name" value="Translation proteins SH3-like domain"/>
    <property type="match status" value="1"/>
</dbReference>
<dbReference type="EMBL" id="KF900332">
    <property type="protein sequence ID" value="AIE91258.1"/>
    <property type="molecule type" value="Genomic_DNA"/>
</dbReference>
<evidence type="ECO:0000256" key="1">
    <source>
        <dbReference type="ARBA" id="ARBA00023015"/>
    </source>
</evidence>
<dbReference type="NCBIfam" id="TIGR00405">
    <property type="entry name" value="KOW_elon_Spt5"/>
    <property type="match status" value="1"/>
</dbReference>
<name>A0A075FJ75_9EURY</name>
<keyword evidence="1" id="KW-0805">Transcription regulation</keyword>
<accession>A0A075FJ75</accession>
<proteinExistence type="predicted"/>
<protein>
    <recommendedName>
        <fullName evidence="2">Transcription elongation factor Spt5</fullName>
    </recommendedName>
</protein>
<dbReference type="InterPro" id="IPR008991">
    <property type="entry name" value="Translation_prot_SH3-like_sf"/>
</dbReference>
<dbReference type="InterPro" id="IPR036735">
    <property type="entry name" value="NGN_dom_sf"/>
</dbReference>
<gene>
    <name evidence="4" type="primary">nusG</name>
</gene>
<dbReference type="Gene3D" id="2.30.30.30">
    <property type="match status" value="1"/>
</dbReference>
<dbReference type="SUPFAM" id="SSF55811">
    <property type="entry name" value="Nudix"/>
    <property type="match status" value="1"/>
</dbReference>
<dbReference type="CDD" id="cd06091">
    <property type="entry name" value="KOW_NusG"/>
    <property type="match status" value="1"/>
</dbReference>
<keyword evidence="1" id="KW-0804">Transcription</keyword>
<dbReference type="InterPro" id="IPR011590">
    <property type="entry name" value="Spt5_arc"/>
</dbReference>
<evidence type="ECO:0000256" key="2">
    <source>
        <dbReference type="NCBIfam" id="TIGR00405"/>
    </source>
</evidence>
<sequence length="299" mass="32435">MSDAFVVYVRHGEKVLIMQRADEVADFPGAWDGIYGAGNPEDIDAVTARVTECTGIPAESLEHVRSGPARGLAFGNRLNDVTPLLFISDSEEVSSRTIYKNFEWVDPANIENYKSDTSEGTGAVRYAIPQIGAMYGDVASFLYILKTSIGQEQNVAKEIRARLSGTGSLKDIQDEIFGVLVPGHVRGYIFVEASAVHHVEKLIGMVGMTTTRLKNCRKVLPGVSPLENTLSYLEPKAATAGIEEGCIIEISGGAFKGQSARVIRVTESKEEVTVELFDAAVPVALTVRADQVRVTQRVE</sequence>